<sequence>MAAESSRTYLLLAVLVLGIFADPCESQELRCQCIQTHSSFIPVKFISKVQLILEGASCSRKEIIVTLKSGKLVCLDPEAEWVKTIIKKILDSSRNETPSGICKLMVGAGVMGTGR</sequence>
<feature type="signal peptide" evidence="6">
    <location>
        <begin position="1"/>
        <end position="26"/>
    </location>
</feature>
<dbReference type="InParanoid" id="A0A7E6DFY6"/>
<dbReference type="FunCoup" id="A0A7E6DFY6">
    <property type="interactions" value="17"/>
</dbReference>
<dbReference type="KEGG" id="pdic:118499766"/>
<dbReference type="GO" id="GO:0030593">
    <property type="term" value="P:neutrophil chemotaxis"/>
    <property type="evidence" value="ECO:0007669"/>
    <property type="project" value="UniProtKB-ARBA"/>
</dbReference>
<dbReference type="InterPro" id="IPR039809">
    <property type="entry name" value="Chemokine_b/g/d"/>
</dbReference>
<proteinExistence type="inferred from homology"/>
<keyword evidence="4 6" id="KW-0964">Secreted</keyword>
<dbReference type="Gene3D" id="2.40.50.40">
    <property type="match status" value="1"/>
</dbReference>
<dbReference type="SMART" id="SM00199">
    <property type="entry name" value="SCY"/>
    <property type="match status" value="1"/>
</dbReference>
<evidence type="ECO:0000256" key="5">
    <source>
        <dbReference type="ARBA" id="ARBA00023157"/>
    </source>
</evidence>
<dbReference type="RefSeq" id="XP_035877934.1">
    <property type="nucleotide sequence ID" value="XM_036022041.1"/>
</dbReference>
<dbReference type="PANTHER" id="PTHR12015">
    <property type="entry name" value="SMALL INDUCIBLE CYTOKINE A"/>
    <property type="match status" value="1"/>
</dbReference>
<dbReference type="InterPro" id="IPR001811">
    <property type="entry name" value="Chemokine_IL8-like_dom"/>
</dbReference>
<dbReference type="CDD" id="cd00273">
    <property type="entry name" value="Chemokine_CXC"/>
    <property type="match status" value="1"/>
</dbReference>
<dbReference type="GO" id="GO:0042119">
    <property type="term" value="P:neutrophil activation"/>
    <property type="evidence" value="ECO:0007669"/>
    <property type="project" value="UniProtKB-ARBA"/>
</dbReference>
<dbReference type="AlphaFoldDB" id="A0A7E6DFY6"/>
<dbReference type="PROSITE" id="PS00471">
    <property type="entry name" value="SMALL_CYTOKINES_CXC"/>
    <property type="match status" value="1"/>
</dbReference>
<keyword evidence="5" id="KW-1015">Disulfide bond</keyword>
<keyword evidence="8" id="KW-1185">Reference proteome</keyword>
<dbReference type="PRINTS" id="PR00437">
    <property type="entry name" value="SMALLCYTKCXC"/>
</dbReference>
<name>A0A7E6DFY6_9CHIR</name>
<keyword evidence="6" id="KW-0145">Chemotaxis</keyword>
<dbReference type="GO" id="GO:0006955">
    <property type="term" value="P:immune response"/>
    <property type="evidence" value="ECO:0007669"/>
    <property type="project" value="InterPro"/>
</dbReference>
<evidence type="ECO:0000256" key="2">
    <source>
        <dbReference type="ARBA" id="ARBA00010665"/>
    </source>
</evidence>
<reference evidence="9" key="1">
    <citation type="submission" date="2025-08" db="UniProtKB">
        <authorList>
            <consortium name="RefSeq"/>
        </authorList>
    </citation>
    <scope>IDENTIFICATION</scope>
    <source>
        <tissue evidence="9">Muscle</tissue>
    </source>
</reference>
<dbReference type="InterPro" id="IPR033899">
    <property type="entry name" value="CXC_Chemokine_domain"/>
</dbReference>
<gene>
    <name evidence="9" type="primary">LOC118499766</name>
</gene>
<dbReference type="GO" id="GO:0005615">
    <property type="term" value="C:extracellular space"/>
    <property type="evidence" value="ECO:0007669"/>
    <property type="project" value="UniProtKB-UniRule"/>
</dbReference>
<evidence type="ECO:0000313" key="9">
    <source>
        <dbReference type="RefSeq" id="XP_035877934.1"/>
    </source>
</evidence>
<evidence type="ECO:0000259" key="7">
    <source>
        <dbReference type="SMART" id="SM00199"/>
    </source>
</evidence>
<organism evidence="8 9">
    <name type="scientific">Phyllostomus discolor</name>
    <name type="common">pale spear-nosed bat</name>
    <dbReference type="NCBI Taxonomy" id="89673"/>
    <lineage>
        <taxon>Eukaryota</taxon>
        <taxon>Metazoa</taxon>
        <taxon>Chordata</taxon>
        <taxon>Craniata</taxon>
        <taxon>Vertebrata</taxon>
        <taxon>Euteleostomi</taxon>
        <taxon>Mammalia</taxon>
        <taxon>Eutheria</taxon>
        <taxon>Laurasiatheria</taxon>
        <taxon>Chiroptera</taxon>
        <taxon>Yangochiroptera</taxon>
        <taxon>Phyllostomidae</taxon>
        <taxon>Phyllostominae</taxon>
        <taxon>Phyllostomus</taxon>
    </lineage>
</organism>
<keyword evidence="6" id="KW-0732">Signal</keyword>
<dbReference type="FunFam" id="2.40.50.40:FF:000004">
    <property type="entry name" value="C-X-C motif chemokine"/>
    <property type="match status" value="1"/>
</dbReference>
<keyword evidence="3 6" id="KW-0202">Cytokine</keyword>
<feature type="chain" id="PRO_5029038724" description="C-X-C motif chemokine" evidence="6">
    <location>
        <begin position="27"/>
        <end position="115"/>
    </location>
</feature>
<evidence type="ECO:0000256" key="6">
    <source>
        <dbReference type="RuleBase" id="RU361149"/>
    </source>
</evidence>
<dbReference type="Proteomes" id="UP000504628">
    <property type="component" value="Chromosome 1"/>
</dbReference>
<evidence type="ECO:0000313" key="8">
    <source>
        <dbReference type="Proteomes" id="UP000504628"/>
    </source>
</evidence>
<comment type="similarity">
    <text evidence="2 6">Belongs to the intercrine alpha (chemokine CxC) family.</text>
</comment>
<dbReference type="SUPFAM" id="SSF54117">
    <property type="entry name" value="Interleukin 8-like chemokines"/>
    <property type="match status" value="1"/>
</dbReference>
<evidence type="ECO:0000256" key="4">
    <source>
        <dbReference type="ARBA" id="ARBA00022525"/>
    </source>
</evidence>
<evidence type="ECO:0000256" key="1">
    <source>
        <dbReference type="ARBA" id="ARBA00004613"/>
    </source>
</evidence>
<dbReference type="InterPro" id="IPR036048">
    <property type="entry name" value="Interleukin_8-like_sf"/>
</dbReference>
<dbReference type="GeneID" id="118499766"/>
<dbReference type="GO" id="GO:0008009">
    <property type="term" value="F:chemokine activity"/>
    <property type="evidence" value="ECO:0007669"/>
    <property type="project" value="InterPro"/>
</dbReference>
<dbReference type="PANTHER" id="PTHR12015:SF199">
    <property type="entry name" value="C-X-C MOTIF CHEMOKINE 15"/>
    <property type="match status" value="1"/>
</dbReference>
<dbReference type="PRINTS" id="PR00436">
    <property type="entry name" value="INTERLEUKIN8"/>
</dbReference>
<evidence type="ECO:0000256" key="3">
    <source>
        <dbReference type="ARBA" id="ARBA00022514"/>
    </source>
</evidence>
<feature type="domain" description="Chemokine interleukin-8-like" evidence="7">
    <location>
        <begin position="28"/>
        <end position="89"/>
    </location>
</feature>
<accession>A0A7E6DFY6</accession>
<dbReference type="Pfam" id="PF00048">
    <property type="entry name" value="IL8"/>
    <property type="match status" value="1"/>
</dbReference>
<dbReference type="InterPro" id="IPR001089">
    <property type="entry name" value="Chemokine_CXC"/>
</dbReference>
<dbReference type="GO" id="GO:0006952">
    <property type="term" value="P:defense response"/>
    <property type="evidence" value="ECO:0007669"/>
    <property type="project" value="InterPro"/>
</dbReference>
<dbReference type="InterPro" id="IPR018048">
    <property type="entry name" value="Chemokine_CXC_CS"/>
</dbReference>
<protein>
    <recommendedName>
        <fullName evidence="6">C-X-C motif chemokine</fullName>
    </recommendedName>
</protein>
<dbReference type="OrthoDB" id="9937393at2759"/>
<comment type="subcellular location">
    <subcellularLocation>
        <location evidence="1 6">Secreted</location>
    </subcellularLocation>
</comment>